<feature type="compositionally biased region" description="Polar residues" evidence="1">
    <location>
        <begin position="223"/>
        <end position="235"/>
    </location>
</feature>
<gene>
    <name evidence="2" type="ORF">NUM_07460</name>
</gene>
<protein>
    <submittedName>
        <fullName evidence="2">Uncharacterized protein</fullName>
    </submittedName>
</protein>
<proteinExistence type="predicted"/>
<evidence type="ECO:0000313" key="2">
    <source>
        <dbReference type="EMBL" id="GIL25491.1"/>
    </source>
</evidence>
<keyword evidence="3" id="KW-1185">Reference proteome</keyword>
<comment type="caution">
    <text evidence="2">The sequence shown here is derived from an EMBL/GenBank/DDBJ whole genome shotgun (WGS) entry which is preliminary data.</text>
</comment>
<accession>A0A8J4EIQ1</accession>
<feature type="region of interest" description="Disordered" evidence="1">
    <location>
        <begin position="175"/>
        <end position="204"/>
    </location>
</feature>
<evidence type="ECO:0000313" key="3">
    <source>
        <dbReference type="Proteomes" id="UP000614996"/>
    </source>
</evidence>
<evidence type="ECO:0000256" key="1">
    <source>
        <dbReference type="SAM" id="MobiDB-lite"/>
    </source>
</evidence>
<dbReference type="Gene3D" id="3.40.50.450">
    <property type="match status" value="1"/>
</dbReference>
<dbReference type="Proteomes" id="UP000614996">
    <property type="component" value="Unassembled WGS sequence"/>
</dbReference>
<name>A0A8J4EIQ1_9ACTN</name>
<reference evidence="3" key="1">
    <citation type="journal article" date="2021" name="Int. J. Syst. Evol. Microbiol.">
        <title>Actinocatenispora comari sp. nov., an endophytic actinomycete isolated from aerial parts of Comarum salesowianum.</title>
        <authorList>
            <person name="Oyunbileg N."/>
            <person name="Iizaka Y."/>
            <person name="Hamada M."/>
            <person name="Davaapurev B.O."/>
            <person name="Fukumoto A."/>
            <person name="Tsetseg B."/>
            <person name="Kato F."/>
            <person name="Tamura T."/>
            <person name="Batkhuu J."/>
            <person name="Anzai Y."/>
        </authorList>
    </citation>
    <scope>NUCLEOTIDE SEQUENCE [LARGE SCALE GENOMIC DNA]</scope>
    <source>
        <strain evidence="3">NUM-2625</strain>
    </source>
</reference>
<feature type="region of interest" description="Disordered" evidence="1">
    <location>
        <begin position="223"/>
        <end position="249"/>
    </location>
</feature>
<sequence length="259" mass="26659">MPGLSGTGAAAHRGATLAAEAGSTTRSVVVLPTGPGGRLNLTQCQRLAASAEHAALVSCWRIDHTDLHQAGTADRQDMLAAAMCGPLLQICGTDAPWQLAPARLAAALHHQVVAIPGALDSPGTRGPHRLIAEGTAGLVTDASDPFGLGHEPAGALAGRASVVEADPGLDHDRRCGCGGRASTASTTPTERPERRATARPPRSASFGTRCGWFVRGRARSCTAATPNRPTFSTRSPIARHRGHGDGEPATCRRAELDCG</sequence>
<dbReference type="AlphaFoldDB" id="A0A8J4EIQ1"/>
<organism evidence="2 3">
    <name type="scientific">Actinocatenispora comari</name>
    <dbReference type="NCBI Taxonomy" id="2807577"/>
    <lineage>
        <taxon>Bacteria</taxon>
        <taxon>Bacillati</taxon>
        <taxon>Actinomycetota</taxon>
        <taxon>Actinomycetes</taxon>
        <taxon>Micromonosporales</taxon>
        <taxon>Micromonosporaceae</taxon>
        <taxon>Actinocatenispora</taxon>
    </lineage>
</organism>
<feature type="compositionally biased region" description="Low complexity" evidence="1">
    <location>
        <begin position="180"/>
        <end position="189"/>
    </location>
</feature>
<dbReference type="EMBL" id="BOPO01000006">
    <property type="protein sequence ID" value="GIL25491.1"/>
    <property type="molecule type" value="Genomic_DNA"/>
</dbReference>